<accession>A0A0H4J1Q4</accession>
<evidence type="ECO:0000313" key="2">
    <source>
        <dbReference type="Proteomes" id="UP000066549"/>
    </source>
</evidence>
<organism evidence="1 2">
    <name type="scientific">Methylophilales bacterium MBRS-H7</name>
    <dbReference type="NCBI Taxonomy" id="1623450"/>
    <lineage>
        <taxon>Bacteria</taxon>
        <taxon>Pseudomonadati</taxon>
        <taxon>Pseudomonadota</taxon>
        <taxon>Betaproteobacteria</taxon>
        <taxon>Nitrosomonadales</taxon>
        <taxon>OM43 clade</taxon>
    </lineage>
</organism>
<dbReference type="EMBL" id="CP011002">
    <property type="protein sequence ID" value="AKO65975.1"/>
    <property type="molecule type" value="Genomic_DNA"/>
</dbReference>
<dbReference type="OrthoDB" id="7059994at2"/>
<protein>
    <submittedName>
        <fullName evidence="1">Uncharacterized protein</fullName>
    </submittedName>
</protein>
<reference evidence="1 2" key="1">
    <citation type="submission" date="2015-03" db="EMBL/GenBank/DDBJ databases">
        <title>Comparative analysis of the OM43 clade including a novel species from Red Sea uncovers genomic and metabolic diversity among marine methylotrophs.</title>
        <authorList>
            <person name="Jimenez-Infante F."/>
            <person name="Ngugi D.K."/>
            <person name="Vinu M."/>
            <person name="Alam I."/>
            <person name="Kamau A."/>
            <person name="Blom J."/>
            <person name="Bajic V.B."/>
            <person name="Stingl U."/>
        </authorList>
    </citation>
    <scope>NUCLEOTIDE SEQUENCE [LARGE SCALE GENOMIC DNA]</scope>
    <source>
        <strain evidence="1 2">MBRSH7</strain>
    </source>
</reference>
<gene>
    <name evidence="1" type="ORF">VI33_04490</name>
</gene>
<dbReference type="AlphaFoldDB" id="A0A0H4J1Q4"/>
<sequence length="475" mass="56735">MINFKINTDKAFYYRKAMRFDVYKLRNAKLKKCINNICNEMLNIYKQKAKRVRNIKERKHACFYILLNLWKAYYLTFNPWVSYSRDKNKYNKGQRLNKLHFKYEAFIQTHNDLVKEGLIINKDNVHFPGYSFTSRMKASKKLIKLFDQVSQDSNLISSLTKQNGLDEIVIKNKKKQPIKYRANRQIKQWRENLITINNKLLSARICLDMENDQYLNFIERLNKDRDRVDYFPDFTSVTLHRVFNNSSINQGGRFFGGWWQSIPREYRKFIDINYKPTEEVDYSGHHIRIMYSLDNKNLEGEPYEVEDESRNTQEFIDERKIATLVMLNCSSYTEAHETLKTMGYKSSKFLMNEIIHRHEPIKDNFFTGIGNKLMNEDSKIAEEVMLRMIKLGHVILPVHDSFIVRNSATFELKPIMEEVFNKYCKNKTILKTKETSLEWNSEQAKIKDKLTINDENFLEKYFNNRTIVNSIWDPS</sequence>
<evidence type="ECO:0000313" key="1">
    <source>
        <dbReference type="EMBL" id="AKO65975.1"/>
    </source>
</evidence>
<keyword evidence="2" id="KW-1185">Reference proteome</keyword>
<dbReference type="Proteomes" id="UP000066549">
    <property type="component" value="Chromosome"/>
</dbReference>
<name>A0A0H4J1Q4_9PROT</name>
<proteinExistence type="predicted"/>